<organism evidence="4 5">
    <name type="scientific">Pseudolactococcus insecticola</name>
    <dbReference type="NCBI Taxonomy" id="2709158"/>
    <lineage>
        <taxon>Bacteria</taxon>
        <taxon>Bacillati</taxon>
        <taxon>Bacillota</taxon>
        <taxon>Bacilli</taxon>
        <taxon>Lactobacillales</taxon>
        <taxon>Streptococcaceae</taxon>
        <taxon>Pseudolactococcus</taxon>
    </lineage>
</organism>
<dbReference type="Pfam" id="PF04203">
    <property type="entry name" value="Sortase"/>
    <property type="match status" value="1"/>
</dbReference>
<dbReference type="EMBL" id="BLLH01000003">
    <property type="protein sequence ID" value="GFH40388.1"/>
    <property type="molecule type" value="Genomic_DNA"/>
</dbReference>
<dbReference type="AlphaFoldDB" id="A0A6A0B7D8"/>
<dbReference type="RefSeq" id="WP_172355886.1">
    <property type="nucleotide sequence ID" value="NZ_BLLH01000003.1"/>
</dbReference>
<dbReference type="NCBIfam" id="NF033745">
    <property type="entry name" value="class_C_sortase"/>
    <property type="match status" value="1"/>
</dbReference>
<dbReference type="InterPro" id="IPR023365">
    <property type="entry name" value="Sortase_dom-sf"/>
</dbReference>
<dbReference type="Gene3D" id="2.40.260.10">
    <property type="entry name" value="Sortase"/>
    <property type="match status" value="1"/>
</dbReference>
<sequence>MTKQKRKTGLRDVLLTLGMVVSLTIGAAALAYPSLANAYSDWYADRLIAKRTQDKKSQEALAAQMAKRQEEARGEALLDPYSDESLNGLVSDPISIDIYAKHMIGEIFLPAISQYLPVFDVASDQFLARGAAWLASSSKITGGAGTHSVVSGHSGIPKASLFNNIAKLKKGDLIIYKVGDVYEAYQVFQKKTVKPEDSKAIAVKSGEDLTTLVTCTPIGINSHRLLVTGRRVPFTPSMLKTVKNITKETKTKNHLMIAGAAAFVVAMIAVVATTLKSYLKKRSKGRRKGTVANVAKI</sequence>
<evidence type="ECO:0000256" key="2">
    <source>
        <dbReference type="PIRSR" id="PIRSR605754-1"/>
    </source>
</evidence>
<feature type="active site" description="Acyl-thioester intermediate" evidence="2">
    <location>
        <position position="215"/>
    </location>
</feature>
<keyword evidence="3" id="KW-1133">Transmembrane helix</keyword>
<evidence type="ECO:0000313" key="5">
    <source>
        <dbReference type="Proteomes" id="UP000475928"/>
    </source>
</evidence>
<dbReference type="SUPFAM" id="SSF63817">
    <property type="entry name" value="Sortase"/>
    <property type="match status" value="1"/>
</dbReference>
<keyword evidence="3" id="KW-0812">Transmembrane</keyword>
<keyword evidence="5" id="KW-1185">Reference proteome</keyword>
<evidence type="ECO:0000256" key="1">
    <source>
        <dbReference type="ARBA" id="ARBA00022801"/>
    </source>
</evidence>
<dbReference type="NCBIfam" id="TIGR01076">
    <property type="entry name" value="sortase_fam"/>
    <property type="match status" value="1"/>
</dbReference>
<evidence type="ECO:0000313" key="4">
    <source>
        <dbReference type="EMBL" id="GFH40388.1"/>
    </source>
</evidence>
<dbReference type="GO" id="GO:0016787">
    <property type="term" value="F:hydrolase activity"/>
    <property type="evidence" value="ECO:0007669"/>
    <property type="project" value="UniProtKB-KW"/>
</dbReference>
<feature type="active site" description="Proton donor/acceptor" evidence="2">
    <location>
        <position position="153"/>
    </location>
</feature>
<proteinExistence type="predicted"/>
<protein>
    <submittedName>
        <fullName evidence="4">Class C sortase</fullName>
    </submittedName>
</protein>
<dbReference type="InterPro" id="IPR042002">
    <property type="entry name" value="Sortase_C"/>
</dbReference>
<gene>
    <name evidence="4" type="ORF">Hs20B_07860</name>
</gene>
<comment type="caution">
    <text evidence="4">The sequence shown here is derived from an EMBL/GenBank/DDBJ whole genome shotgun (WGS) entry which is preliminary data.</text>
</comment>
<dbReference type="Proteomes" id="UP000475928">
    <property type="component" value="Unassembled WGS sequence"/>
</dbReference>
<keyword evidence="1" id="KW-0378">Hydrolase</keyword>
<name>A0A6A0B7D8_9LACT</name>
<dbReference type="CDD" id="cd05827">
    <property type="entry name" value="Sortase_C"/>
    <property type="match status" value="1"/>
</dbReference>
<accession>A0A6A0B7D8</accession>
<feature type="transmembrane region" description="Helical" evidence="3">
    <location>
        <begin position="255"/>
        <end position="279"/>
    </location>
</feature>
<evidence type="ECO:0000256" key="3">
    <source>
        <dbReference type="SAM" id="Phobius"/>
    </source>
</evidence>
<reference evidence="4 5" key="1">
    <citation type="submission" date="2020-02" db="EMBL/GenBank/DDBJ databases">
        <title>Draft genome sequence of Lactococcus sp. Hs20B0-1.</title>
        <authorList>
            <person name="Noda S."/>
            <person name="Yuki M."/>
            <person name="Ohkuma M."/>
        </authorList>
    </citation>
    <scope>NUCLEOTIDE SEQUENCE [LARGE SCALE GENOMIC DNA]</scope>
    <source>
        <strain evidence="4 5">Hs20B0-1</strain>
    </source>
</reference>
<dbReference type="InterPro" id="IPR005754">
    <property type="entry name" value="Sortase"/>
</dbReference>
<keyword evidence="3" id="KW-0472">Membrane</keyword>